<proteinExistence type="evidence at transcript level"/>
<feature type="region of interest" description="Disordered" evidence="7">
    <location>
        <begin position="90"/>
        <end position="117"/>
    </location>
</feature>
<sequence>MADKEPISALELLNSPIPVFDTDELDDDDTDVDLGLDLHNFACGSSEESSRTEFDIPSDCDLRHISSSSIRLSDLATLSLSNSGPSIVSLDASDSKPLDAGQDSSENPTPPKKSLLSSSADFSLLNNDAKPSTLGITSSSRRLSVPSIVSSKLENHSVVARFQSGEPICRNEPIPSENSVSETVSDRLSTSEPPLSDSSRAKPNSDIVVSKPEFESDLSTTSYFQDFPDATELYDDSDIGGDFVVVSEAVEIVEEPPVLSKPPRNPSVLEFHHETPHSSELLDVSERISNGVRTPENLHSVAPNPYHPTHDPASVPVLAHHHLLGLAAPTKINDETSRTSSSIPNLKFDELSLDATASELSVPSLSDQSRPCPSVQPTEPTLSFSNSSVSQAAVTSLPSRSIIGQTQSVCTRSSVPDQDSADHVTRDARSSAPLLTSPKQVEETRASDPVESEGFDSYFGSDDDHEDWGGSNPVVEDQHIPSSNGVPRIAQMLSSFDTKTHAPEKAAPISSASTSLSTQRNPESIETSNAFDYFNDVDDFLSGARDDHLEFHDIPSFRQSPRSSTAKRESQELNHRSVDAVASIEVGHEISHESNASPDGLSSYFEHSNENLFCASPVKAPLDFNRHPSFPLASLPAISPRQTRVERESSLESHTAAPNHFPQSHASSHSFPQAEYLSSAEPVARSMPLVASQSAVTHQPSHAQLALSTPTDDHGPSSSLTPTSSLLPRDNLPQLGSTRLNQRAISSSTIPTHSFPPQRDSTHLTQPLSSSTTSAVPFARNNNPLQPSVDHRLASSATTRTESFLLPRGDPPQRSSSDYSQQDQYSDRSLPRSSCPPRQSSLPPQNSWECTQSLPAMGSSHPSFSRPQPPPHFPSHNQHPPNTQFEQPCYQANLHSASFPDLQHTSTAPILPPQRHSLPQRSSQRRSPQQHSPQQHSPQQRSPRQHSLSTHPFPPKQHHSPSTTSMEEIDLGSPPPVSSSAFVSNDHHMPYAPPPPHAIVNFGFGGKVVMMFPRQLRLLNSKRRPSDNKLRCGEIIVNSVNSILSKSELILSIQRFPTVLSKCNLSKVLDKLTNDGDVEVDDDFDDRTLLWKLLQYRAVKDPDHAAISQSLVTLLLKQNNGLPPKGSVEHLSLQRSVHAVDPNREQRQIVPMEDEEAATFEIQRLLLEGKAKEACRFAVDNELWPHALLLSSQCDMATYQTVVARIAMKLSSGSPLQTLYMLFADQSRHLFRGMQVGNQRFDRSGQPIGSEADLAQNWKRNLAILLANPTPNSASVIQELGDVLWRCCGKMWAAQFCYLCASDASNPFVPDGNPRIVLIGADHHLHPRTFISPTSVQMTELYEFGQKLSDSHYVFPPFQIYKFIYASMLADMGFPRQSLDYLEQIMNDVGHAEKQCLAMYTPAFSSGVKELHERLIKYLNIQERKKVKDWLSGLVTKATTVILGSERSNPPIPKETPRTIPQVQPSINHQNRLHRPGSISLMSSETPPSNAPMHPQNPYPSQRISQDPMPSQQPQIVSPPPAIISEPTNSSKTVDNSEGDKLNQKEKSGWFSWLSRTPKTSPPSANLTMDSKFYFDKEKNRWVMEGDDDLGEEEEVLAPPPTASEIQARQQKVPQPGDEGHQTTEQRVRSLGLPPSMARRFGSTQRASRQRSRPGVPGKLPPTSKFSGTVFTPRPPQASSDPTSSPLGQPLSNEVRNGPFLSQASVPTACQSSENSTPPTSHLTNGSLPEMNHSPVYQSNGFENHSNRPITSFANPSGRPAPGPSFRPHRATSMIPSSNSPTVQRDPFRPQRPGSGPDNLFHGDASTPPHPMTQTNTR</sequence>
<feature type="compositionally biased region" description="Low complexity" evidence="7">
    <location>
        <begin position="812"/>
        <end position="824"/>
    </location>
</feature>
<feature type="compositionally biased region" description="Acidic residues" evidence="7">
    <location>
        <begin position="1585"/>
        <end position="1596"/>
    </location>
</feature>
<dbReference type="CDD" id="cd09233">
    <property type="entry name" value="ACE1-Sec16-like"/>
    <property type="match status" value="1"/>
</dbReference>
<feature type="compositionally biased region" description="Polar residues" evidence="7">
    <location>
        <begin position="1735"/>
        <end position="1755"/>
    </location>
</feature>
<comment type="subcellular location">
    <subcellularLocation>
        <location evidence="1">Endoplasmic reticulum</location>
    </subcellularLocation>
    <subcellularLocation>
        <location evidence="6">Golgi apparatus membrane</location>
    </subcellularLocation>
</comment>
<dbReference type="GO" id="GO:0012507">
    <property type="term" value="C:ER to Golgi transport vesicle membrane"/>
    <property type="evidence" value="ECO:0007669"/>
    <property type="project" value="TreeGrafter"/>
</dbReference>
<dbReference type="GO" id="GO:0007030">
    <property type="term" value="P:Golgi organization"/>
    <property type="evidence" value="ECO:0007669"/>
    <property type="project" value="TreeGrafter"/>
</dbReference>
<dbReference type="Gene3D" id="1.25.40.1030">
    <property type="match status" value="1"/>
</dbReference>
<evidence type="ECO:0000259" key="8">
    <source>
        <dbReference type="Pfam" id="PF12931"/>
    </source>
</evidence>
<feature type="compositionally biased region" description="Polar residues" evidence="7">
    <location>
        <begin position="405"/>
        <end position="417"/>
    </location>
</feature>
<evidence type="ECO:0000256" key="7">
    <source>
        <dbReference type="SAM" id="MobiDB-lite"/>
    </source>
</evidence>
<evidence type="ECO:0000256" key="4">
    <source>
        <dbReference type="ARBA" id="ARBA00022824"/>
    </source>
</evidence>
<dbReference type="InterPro" id="IPR024340">
    <property type="entry name" value="Sec16_CCD"/>
</dbReference>
<evidence type="ECO:0000256" key="6">
    <source>
        <dbReference type="RuleBase" id="RU364101"/>
    </source>
</evidence>
<feature type="region of interest" description="Disordered" evidence="7">
    <location>
        <begin position="747"/>
        <end position="886"/>
    </location>
</feature>
<dbReference type="GO" id="GO:0015031">
    <property type="term" value="P:protein transport"/>
    <property type="evidence" value="ECO:0007669"/>
    <property type="project" value="UniProtKB-KW"/>
</dbReference>
<comment type="similarity">
    <text evidence="2 6">Belongs to the SEC16 family.</text>
</comment>
<accession>A0A6A7G2Q2</accession>
<feature type="region of interest" description="Disordered" evidence="7">
    <location>
        <begin position="1445"/>
        <end position="1543"/>
    </location>
</feature>
<feature type="region of interest" description="Disordered" evidence="7">
    <location>
        <begin position="902"/>
        <end position="982"/>
    </location>
</feature>
<dbReference type="Pfam" id="PF12931">
    <property type="entry name" value="TPR_Sec16"/>
    <property type="match status" value="1"/>
</dbReference>
<keyword evidence="6" id="KW-0472">Membrane</keyword>
<feature type="domain" description="Sec16 central conserved" evidence="9">
    <location>
        <begin position="997"/>
        <end position="1060"/>
    </location>
</feature>
<feature type="compositionally biased region" description="Polar residues" evidence="7">
    <location>
        <begin position="661"/>
        <end position="671"/>
    </location>
</feature>
<keyword evidence="6" id="KW-0333">Golgi apparatus</keyword>
<evidence type="ECO:0000313" key="10">
    <source>
        <dbReference type="EMBL" id="LAC24754.1"/>
    </source>
</evidence>
<feature type="compositionally biased region" description="Polar residues" evidence="7">
    <location>
        <begin position="1604"/>
        <end position="1613"/>
    </location>
</feature>
<dbReference type="PANTHER" id="PTHR13402:SF6">
    <property type="entry name" value="SECRETORY 16, ISOFORM I"/>
    <property type="match status" value="1"/>
</dbReference>
<evidence type="ECO:0000259" key="9">
    <source>
        <dbReference type="Pfam" id="PF12932"/>
    </source>
</evidence>
<feature type="compositionally biased region" description="Polar residues" evidence="7">
    <location>
        <begin position="510"/>
        <end position="523"/>
    </location>
</feature>
<feature type="compositionally biased region" description="Basic and acidic residues" evidence="7">
    <location>
        <begin position="1618"/>
        <end position="1628"/>
    </location>
</feature>
<feature type="compositionally biased region" description="Basic and acidic residues" evidence="7">
    <location>
        <begin position="420"/>
        <end position="429"/>
    </location>
</feature>
<dbReference type="PANTHER" id="PTHR13402">
    <property type="entry name" value="RGPR-RELATED"/>
    <property type="match status" value="1"/>
</dbReference>
<dbReference type="GO" id="GO:0070971">
    <property type="term" value="C:endoplasmic reticulum exit site"/>
    <property type="evidence" value="ECO:0007669"/>
    <property type="project" value="TreeGrafter"/>
</dbReference>
<dbReference type="EMBL" id="IACT01005605">
    <property type="protein sequence ID" value="LAC24754.1"/>
    <property type="molecule type" value="mRNA"/>
</dbReference>
<feature type="region of interest" description="Disordered" evidence="7">
    <location>
        <begin position="359"/>
        <end position="386"/>
    </location>
</feature>
<keyword evidence="5 6" id="KW-0931">ER-Golgi transport</keyword>
<feature type="compositionally biased region" description="Polar residues" evidence="7">
    <location>
        <begin position="763"/>
        <end position="786"/>
    </location>
</feature>
<name>A0A6A7G2Q2_9CRUS</name>
<feature type="compositionally biased region" description="Polar residues" evidence="7">
    <location>
        <begin position="875"/>
        <end position="886"/>
    </location>
</feature>
<feature type="compositionally biased region" description="Polar residues" evidence="7">
    <location>
        <begin position="1774"/>
        <end position="1783"/>
    </location>
</feature>
<feature type="region of interest" description="Disordered" evidence="7">
    <location>
        <begin position="1585"/>
        <end position="1818"/>
    </location>
</feature>
<keyword evidence="6" id="KW-0653">Protein transport</keyword>
<feature type="compositionally biased region" description="Polar residues" evidence="7">
    <location>
        <begin position="176"/>
        <end position="202"/>
    </location>
</feature>
<feature type="domain" description="Sec16 Sec23-binding" evidence="8">
    <location>
        <begin position="1162"/>
        <end position="1430"/>
    </location>
</feature>
<keyword evidence="3 6" id="KW-0813">Transport</keyword>
<feature type="region of interest" description="Disordered" evidence="7">
    <location>
        <begin position="405"/>
        <end position="485"/>
    </location>
</feature>
<evidence type="ECO:0000256" key="5">
    <source>
        <dbReference type="ARBA" id="ARBA00022892"/>
    </source>
</evidence>
<evidence type="ECO:0000256" key="3">
    <source>
        <dbReference type="ARBA" id="ARBA00022448"/>
    </source>
</evidence>
<feature type="region of interest" description="Disordered" evidence="7">
    <location>
        <begin position="631"/>
        <end position="734"/>
    </location>
</feature>
<feature type="compositionally biased region" description="Polar residues" evidence="7">
    <location>
        <begin position="1677"/>
        <end position="1727"/>
    </location>
</feature>
<organism evidence="10">
    <name type="scientific">Hirondellea gigas</name>
    <dbReference type="NCBI Taxonomy" id="1518452"/>
    <lineage>
        <taxon>Eukaryota</taxon>
        <taxon>Metazoa</taxon>
        <taxon>Ecdysozoa</taxon>
        <taxon>Arthropoda</taxon>
        <taxon>Crustacea</taxon>
        <taxon>Multicrustacea</taxon>
        <taxon>Malacostraca</taxon>
        <taxon>Eumalacostraca</taxon>
        <taxon>Peracarida</taxon>
        <taxon>Amphipoda</taxon>
        <taxon>Amphilochidea</taxon>
        <taxon>Lysianassida</taxon>
        <taxon>Lysianassidira</taxon>
        <taxon>Lysianassoidea</taxon>
        <taxon>Lysianassidae</taxon>
        <taxon>Hirondellea</taxon>
    </lineage>
</organism>
<feature type="compositionally biased region" description="Polar residues" evidence="7">
    <location>
        <begin position="1526"/>
        <end position="1536"/>
    </location>
</feature>
<evidence type="ECO:0000256" key="1">
    <source>
        <dbReference type="ARBA" id="ARBA00004240"/>
    </source>
</evidence>
<keyword evidence="4 6" id="KW-0256">Endoplasmic reticulum</keyword>
<feature type="region of interest" description="Disordered" evidence="7">
    <location>
        <begin position="168"/>
        <end position="206"/>
    </location>
</feature>
<feature type="compositionally biased region" description="Low complexity" evidence="7">
    <location>
        <begin position="913"/>
        <end position="949"/>
    </location>
</feature>
<feature type="compositionally biased region" description="Polar residues" evidence="7">
    <location>
        <begin position="691"/>
        <end position="710"/>
    </location>
</feature>
<dbReference type="GO" id="GO:0070973">
    <property type="term" value="P:protein localization to endoplasmic reticulum exit site"/>
    <property type="evidence" value="ECO:0007669"/>
    <property type="project" value="TreeGrafter"/>
</dbReference>
<feature type="compositionally biased region" description="Low complexity" evidence="7">
    <location>
        <begin position="716"/>
        <end position="728"/>
    </location>
</feature>
<feature type="region of interest" description="Disordered" evidence="7">
    <location>
        <begin position="552"/>
        <end position="578"/>
    </location>
</feature>
<dbReference type="GO" id="GO:0016192">
    <property type="term" value="P:vesicle-mediated transport"/>
    <property type="evidence" value="ECO:0007669"/>
    <property type="project" value="UniProtKB-KW"/>
</dbReference>
<dbReference type="InterPro" id="IPR024298">
    <property type="entry name" value="Sec16_Sec23-bd"/>
</dbReference>
<feature type="compositionally biased region" description="Basic and acidic residues" evidence="7">
    <location>
        <begin position="566"/>
        <end position="578"/>
    </location>
</feature>
<evidence type="ECO:0000256" key="2">
    <source>
        <dbReference type="ARBA" id="ARBA00005927"/>
    </source>
</evidence>
<dbReference type="Pfam" id="PF12932">
    <property type="entry name" value="Sec16"/>
    <property type="match status" value="1"/>
</dbReference>
<protein>
    <recommendedName>
        <fullName evidence="6">Protein transport protein sec16</fullName>
    </recommendedName>
</protein>
<feature type="region of interest" description="Disordered" evidence="7">
    <location>
        <begin position="498"/>
        <end position="523"/>
    </location>
</feature>
<feature type="compositionally biased region" description="Polar residues" evidence="7">
    <location>
        <begin position="836"/>
        <end position="866"/>
    </location>
</feature>
<feature type="compositionally biased region" description="Polar residues" evidence="7">
    <location>
        <begin position="1459"/>
        <end position="1470"/>
    </location>
</feature>
<dbReference type="GO" id="GO:0000139">
    <property type="term" value="C:Golgi membrane"/>
    <property type="evidence" value="ECO:0007669"/>
    <property type="project" value="UniProtKB-SubCell"/>
</dbReference>
<reference evidence="10" key="1">
    <citation type="submission" date="2017-11" db="EMBL/GenBank/DDBJ databases">
        <title>The sensing device of the deep-sea amphipod.</title>
        <authorList>
            <person name="Kobayashi H."/>
            <person name="Nagahama T."/>
            <person name="Arai W."/>
            <person name="Sasagawa Y."/>
            <person name="Umeda M."/>
            <person name="Hayashi T."/>
            <person name="Nikaido I."/>
            <person name="Watanabe H."/>
            <person name="Oguri K."/>
            <person name="Kitazato H."/>
            <person name="Fujioka K."/>
            <person name="Kido Y."/>
            <person name="Takami H."/>
        </authorList>
    </citation>
    <scope>NUCLEOTIDE SEQUENCE</scope>
    <source>
        <tissue evidence="10">Whole body</tissue>
    </source>
</reference>